<keyword evidence="2" id="KW-1185">Reference proteome</keyword>
<accession>A0ACC4D4C6</accession>
<dbReference type="EMBL" id="RCHU02000001">
    <property type="protein sequence ID" value="KAL3612010.1"/>
    <property type="molecule type" value="Genomic_DNA"/>
</dbReference>
<proteinExistence type="predicted"/>
<comment type="caution">
    <text evidence="1">The sequence shown here is derived from an EMBL/GenBank/DDBJ whole genome shotgun (WGS) entry which is preliminary data.</text>
</comment>
<gene>
    <name evidence="1" type="ORF">D5086_003030</name>
</gene>
<sequence>MKSMEAEGSHSFQKLEVRGLGELLNLNIVILLFYGLFPFEKLGEVKRKAKPTSALAPAYDDMSSISLNFICYSNGIFVKQKNPGGIEM</sequence>
<organism evidence="1 2">
    <name type="scientific">Populus alba</name>
    <name type="common">White poplar</name>
    <dbReference type="NCBI Taxonomy" id="43335"/>
    <lineage>
        <taxon>Eukaryota</taxon>
        <taxon>Viridiplantae</taxon>
        <taxon>Streptophyta</taxon>
        <taxon>Embryophyta</taxon>
        <taxon>Tracheophyta</taxon>
        <taxon>Spermatophyta</taxon>
        <taxon>Magnoliopsida</taxon>
        <taxon>eudicotyledons</taxon>
        <taxon>Gunneridae</taxon>
        <taxon>Pentapetalae</taxon>
        <taxon>rosids</taxon>
        <taxon>fabids</taxon>
        <taxon>Malpighiales</taxon>
        <taxon>Salicaceae</taxon>
        <taxon>Saliceae</taxon>
        <taxon>Populus</taxon>
    </lineage>
</organism>
<name>A0ACC4D4C6_POPAL</name>
<dbReference type="Proteomes" id="UP000309997">
    <property type="component" value="Unassembled WGS sequence"/>
</dbReference>
<protein>
    <submittedName>
        <fullName evidence="1">Uncharacterized protein</fullName>
    </submittedName>
</protein>
<evidence type="ECO:0000313" key="2">
    <source>
        <dbReference type="Proteomes" id="UP000309997"/>
    </source>
</evidence>
<reference evidence="1 2" key="1">
    <citation type="journal article" date="2024" name="Plant Biotechnol. J.">
        <title>Genome and CRISPR/Cas9 system of a widespread forest tree (Populus alba) in the world.</title>
        <authorList>
            <person name="Liu Y.J."/>
            <person name="Jiang P.F."/>
            <person name="Han X.M."/>
            <person name="Li X.Y."/>
            <person name="Wang H.M."/>
            <person name="Wang Y.J."/>
            <person name="Wang X.X."/>
            <person name="Zeng Q.Y."/>
        </authorList>
    </citation>
    <scope>NUCLEOTIDE SEQUENCE [LARGE SCALE GENOMIC DNA]</scope>
    <source>
        <strain evidence="2">cv. PAL-ZL1</strain>
    </source>
</reference>
<evidence type="ECO:0000313" key="1">
    <source>
        <dbReference type="EMBL" id="KAL3612010.1"/>
    </source>
</evidence>